<sequence length="48" mass="5924">MLSRIFNVVFYRLITAFFRHMLIFVIFMRVTWHLFQSIGCLTYFELTT</sequence>
<keyword evidence="1" id="KW-0812">Transmembrane</keyword>
<evidence type="ECO:0000256" key="1">
    <source>
        <dbReference type="SAM" id="Phobius"/>
    </source>
</evidence>
<reference evidence="3" key="2">
    <citation type="submission" date="2023-11" db="UniProtKB">
        <authorList>
            <consortium name="WormBaseParasite"/>
        </authorList>
    </citation>
    <scope>IDENTIFICATION</scope>
    <source>
        <strain evidence="3">Puerto Rican</strain>
    </source>
</reference>
<reference evidence="2" key="1">
    <citation type="journal article" date="2012" name="PLoS Negl. Trop. Dis.">
        <title>A systematically improved high quality genome and transcriptome of the human blood fluke Schistosoma mansoni.</title>
        <authorList>
            <person name="Protasio A.V."/>
            <person name="Tsai I.J."/>
            <person name="Babbage A."/>
            <person name="Nichol S."/>
            <person name="Hunt M."/>
            <person name="Aslett M.A."/>
            <person name="De Silva N."/>
            <person name="Velarde G.S."/>
            <person name="Anderson T.J."/>
            <person name="Clark R.C."/>
            <person name="Davidson C."/>
            <person name="Dillon G.P."/>
            <person name="Holroyd N.E."/>
            <person name="LoVerde P.T."/>
            <person name="Lloyd C."/>
            <person name="McQuillan J."/>
            <person name="Oliveira G."/>
            <person name="Otto T.D."/>
            <person name="Parker-Manuel S.J."/>
            <person name="Quail M.A."/>
            <person name="Wilson R.A."/>
            <person name="Zerlotini A."/>
            <person name="Dunne D.W."/>
            <person name="Berriman M."/>
        </authorList>
    </citation>
    <scope>NUCLEOTIDE SEQUENCE [LARGE SCALE GENOMIC DNA]</scope>
    <source>
        <strain evidence="2">Puerto Rican</strain>
    </source>
</reference>
<accession>A0AA82N7W7</accession>
<protein>
    <submittedName>
        <fullName evidence="3">Uncharacterized protein</fullName>
    </submittedName>
</protein>
<keyword evidence="1" id="KW-1133">Transmembrane helix</keyword>
<organism evidence="2 3">
    <name type="scientific">Schistosoma mansoni</name>
    <name type="common">Blood fluke</name>
    <dbReference type="NCBI Taxonomy" id="6183"/>
    <lineage>
        <taxon>Eukaryota</taxon>
        <taxon>Metazoa</taxon>
        <taxon>Spiralia</taxon>
        <taxon>Lophotrochozoa</taxon>
        <taxon>Platyhelminthes</taxon>
        <taxon>Trematoda</taxon>
        <taxon>Digenea</taxon>
        <taxon>Strigeidida</taxon>
        <taxon>Schistosomatoidea</taxon>
        <taxon>Schistosomatidae</taxon>
        <taxon>Schistosoma</taxon>
    </lineage>
</organism>
<dbReference type="AlphaFoldDB" id="A0AA82N7W7"/>
<dbReference type="Proteomes" id="UP000008854">
    <property type="component" value="Unassembled WGS sequence"/>
</dbReference>
<dbReference type="WBParaSite" id="Smp_349510.1">
    <property type="protein sequence ID" value="Smp_349510.1"/>
    <property type="gene ID" value="Smp_349510"/>
</dbReference>
<feature type="transmembrane region" description="Helical" evidence="1">
    <location>
        <begin position="21"/>
        <end position="44"/>
    </location>
</feature>
<evidence type="ECO:0000313" key="2">
    <source>
        <dbReference type="Proteomes" id="UP000008854"/>
    </source>
</evidence>
<keyword evidence="1" id="KW-0472">Membrane</keyword>
<proteinExistence type="predicted"/>
<evidence type="ECO:0000313" key="3">
    <source>
        <dbReference type="WBParaSite" id="Smp_349510.1"/>
    </source>
</evidence>
<keyword evidence="2" id="KW-1185">Reference proteome</keyword>
<name>A0AA82N7W7_SCHMA</name>